<feature type="compositionally biased region" description="Basic and acidic residues" evidence="7">
    <location>
        <begin position="1441"/>
        <end position="1451"/>
    </location>
</feature>
<feature type="compositionally biased region" description="Low complexity" evidence="7">
    <location>
        <begin position="464"/>
        <end position="476"/>
    </location>
</feature>
<feature type="compositionally biased region" description="Polar residues" evidence="7">
    <location>
        <begin position="755"/>
        <end position="774"/>
    </location>
</feature>
<feature type="transmembrane region" description="Helical" evidence="8">
    <location>
        <begin position="1574"/>
        <end position="1593"/>
    </location>
</feature>
<evidence type="ECO:0000256" key="4">
    <source>
        <dbReference type="ARBA" id="ARBA00022692"/>
    </source>
</evidence>
<dbReference type="Pfam" id="PF07690">
    <property type="entry name" value="MFS_1"/>
    <property type="match status" value="1"/>
</dbReference>
<comment type="caution">
    <text evidence="10">The sequence shown here is derived from an EMBL/GenBank/DDBJ whole genome shotgun (WGS) entry which is preliminary data.</text>
</comment>
<dbReference type="PANTHER" id="PTHR39394:SF1">
    <property type="entry name" value="DNAJ HOMOLOGUE SUBFAMILY C MEMBER 28 CONSERVED DOMAIN-CONTAINING PROTEIN"/>
    <property type="match status" value="1"/>
</dbReference>
<evidence type="ECO:0000256" key="8">
    <source>
        <dbReference type="SAM" id="Phobius"/>
    </source>
</evidence>
<feature type="compositionally biased region" description="Polar residues" evidence="7">
    <location>
        <begin position="1060"/>
        <end position="1084"/>
    </location>
</feature>
<reference evidence="10 11" key="1">
    <citation type="submission" date="2017-08" db="EMBL/GenBank/DDBJ databases">
        <title>Harnessing the power of phylogenomics to disentangle the directionality and signatures of interkingdom host jumping in the parasitic fungal genus Tolypocladium.</title>
        <authorList>
            <person name="Quandt C.A."/>
            <person name="Patterson W."/>
            <person name="Spatafora J.W."/>
        </authorList>
    </citation>
    <scope>NUCLEOTIDE SEQUENCE [LARGE SCALE GENOMIC DNA]</scope>
    <source>
        <strain evidence="10 11">CBS 113982</strain>
    </source>
</reference>
<feature type="region of interest" description="Disordered" evidence="7">
    <location>
        <begin position="2080"/>
        <end position="2124"/>
    </location>
</feature>
<feature type="transmembrane region" description="Helical" evidence="8">
    <location>
        <begin position="1933"/>
        <end position="1954"/>
    </location>
</feature>
<dbReference type="PROSITE" id="PS50850">
    <property type="entry name" value="MFS"/>
    <property type="match status" value="1"/>
</dbReference>
<organism evidence="10 11">
    <name type="scientific">Tolypocladium capitatum</name>
    <dbReference type="NCBI Taxonomy" id="45235"/>
    <lineage>
        <taxon>Eukaryota</taxon>
        <taxon>Fungi</taxon>
        <taxon>Dikarya</taxon>
        <taxon>Ascomycota</taxon>
        <taxon>Pezizomycotina</taxon>
        <taxon>Sordariomycetes</taxon>
        <taxon>Hypocreomycetidae</taxon>
        <taxon>Hypocreales</taxon>
        <taxon>Ophiocordycipitaceae</taxon>
        <taxon>Tolypocladium</taxon>
    </lineage>
</organism>
<dbReference type="SUPFAM" id="SSF103473">
    <property type="entry name" value="MFS general substrate transporter"/>
    <property type="match status" value="1"/>
</dbReference>
<keyword evidence="4 8" id="KW-0812">Transmembrane</keyword>
<feature type="compositionally biased region" description="Low complexity" evidence="7">
    <location>
        <begin position="112"/>
        <end position="145"/>
    </location>
</feature>
<feature type="compositionally biased region" description="Polar residues" evidence="7">
    <location>
        <begin position="2282"/>
        <end position="2292"/>
    </location>
</feature>
<evidence type="ECO:0000256" key="5">
    <source>
        <dbReference type="ARBA" id="ARBA00022989"/>
    </source>
</evidence>
<feature type="transmembrane region" description="Helical" evidence="8">
    <location>
        <begin position="1547"/>
        <end position="1567"/>
    </location>
</feature>
<feature type="region of interest" description="Disordered" evidence="7">
    <location>
        <begin position="1111"/>
        <end position="1174"/>
    </location>
</feature>
<accession>A0A2K3QBY4</accession>
<feature type="compositionally biased region" description="Basic residues" evidence="7">
    <location>
        <begin position="1163"/>
        <end position="1172"/>
    </location>
</feature>
<feature type="compositionally biased region" description="Acidic residues" evidence="7">
    <location>
        <begin position="842"/>
        <end position="861"/>
    </location>
</feature>
<feature type="compositionally biased region" description="Polar residues" evidence="7">
    <location>
        <begin position="254"/>
        <end position="271"/>
    </location>
</feature>
<feature type="region of interest" description="Disordered" evidence="7">
    <location>
        <begin position="2282"/>
        <end position="2307"/>
    </location>
</feature>
<feature type="region of interest" description="Disordered" evidence="7">
    <location>
        <begin position="1237"/>
        <end position="1267"/>
    </location>
</feature>
<keyword evidence="5 8" id="KW-1133">Transmembrane helix</keyword>
<feature type="transmembrane region" description="Helical" evidence="8">
    <location>
        <begin position="1675"/>
        <end position="1697"/>
    </location>
</feature>
<feature type="region of interest" description="Disordered" evidence="7">
    <location>
        <begin position="101"/>
        <end position="193"/>
    </location>
</feature>
<feature type="compositionally biased region" description="Low complexity" evidence="7">
    <location>
        <begin position="405"/>
        <end position="420"/>
    </location>
</feature>
<evidence type="ECO:0000313" key="10">
    <source>
        <dbReference type="EMBL" id="PNY25048.1"/>
    </source>
</evidence>
<dbReference type="GO" id="GO:0022857">
    <property type="term" value="F:transmembrane transporter activity"/>
    <property type="evidence" value="ECO:0007669"/>
    <property type="project" value="InterPro"/>
</dbReference>
<evidence type="ECO:0000256" key="3">
    <source>
        <dbReference type="ARBA" id="ARBA00022448"/>
    </source>
</evidence>
<dbReference type="InterPro" id="IPR020846">
    <property type="entry name" value="MFS_dom"/>
</dbReference>
<dbReference type="GO" id="GO:0016020">
    <property type="term" value="C:membrane"/>
    <property type="evidence" value="ECO:0007669"/>
    <property type="project" value="UniProtKB-SubCell"/>
</dbReference>
<feature type="compositionally biased region" description="Basic and acidic residues" evidence="7">
    <location>
        <begin position="1961"/>
        <end position="1973"/>
    </location>
</feature>
<dbReference type="Proteomes" id="UP000236621">
    <property type="component" value="Unassembled WGS sequence"/>
</dbReference>
<dbReference type="Gene3D" id="1.20.1250.20">
    <property type="entry name" value="MFS general substrate transporter like domains"/>
    <property type="match status" value="1"/>
</dbReference>
<keyword evidence="6 8" id="KW-0472">Membrane</keyword>
<evidence type="ECO:0000259" key="9">
    <source>
        <dbReference type="PROSITE" id="PS50850"/>
    </source>
</evidence>
<feature type="compositionally biased region" description="Polar residues" evidence="7">
    <location>
        <begin position="1135"/>
        <end position="1144"/>
    </location>
</feature>
<feature type="region of interest" description="Disordered" evidence="7">
    <location>
        <begin position="1959"/>
        <end position="1990"/>
    </location>
</feature>
<sequence length="2429" mass="263607">MALPSIHTLEDVVQLQLFNATALRSVDLVGLSHIASCLSPPAPCLPPPASLPTRNRIPGGPIGSRIAFPPRHSLEPAHRKPSVCGAASEISASMLSHLRFHRRGPSNPASPTPDQQLSLSPLSSHGSPLAPDSASPSDAHPPSSSFALPPMLPPITRVTSADADLGHDRPRDIEVPSPPDTRPQHALRSPYNGDSGFIGGVALQNYRRGVEAQHAGARSESGDLIAGALEDQAWRQRPKPTSVSTEGPPRTYTKPVTSFSTPTELQNSAGTALSRWPAGTRVPNDAPLLPSSSVSTETQRGKKGLPFLKNPMSTLLMRRKNNQNAPVLHPLPLAGREEEPVYDPRIRGTRVHDFSAPRRRQIIPGRGVAPVRSGSQTDLVAADQDKPGENKSNGGLGSRQPRNMSDASDSAHSASRSSASQLINHSPSTASQWTRSSCVKIPSPFSKPPQTVPDDVRELPKAASSQRTTRSRTFSLSEISALPKHMKSTSSRFSFDMVGAANQEKLLEERHRQRELERQTTGVDDPRDSRFDDFDEDAFDYDAMMDDDGLEEKIPGVNADLEVDDEALKDEALEGEALGDELDPDNDQENFAGFVFQRSIPASSLTSPHSAGMMITPRDPDGKVIGLAVTKDTPTLATVPLSPDTQPLSLNRTLDGQVSGLGTQERFASDSAGAPDPVGQDELYFDDGMIGLEDEFAQDLAAEPEFDGVPFDESIFDNNDTDQFGRPVPGAFAQAQSQRRAANGDPVVKRESDVTSRFSAQSGGSRSTAHTSVSVDGRKNGEGASHALAEGFPRSDDVAAPQVANVEQDAVAAYQAALAAAAHKAAATGKFRRSSPPPRDEEPQDQLDDSLSETYEDEPYEDFGSGYVDMDDLDLDDDAIIAEANASALASDSDGWYGQEFGFYSAPVAQHHGSHNSTSSSLPDLEFANGGVFGPKGAGGLDRSTSGRMVSREPNLTPITERSEYSNRNSLMNLGFPPPSSSAPIMQSPGLAQLAVMADRGDEHMTLSALLRLRSKAWGSSQASLASSNGSPKSDWGEMPSVPWSSNFASPAPGHGRMNSAFSTASRDSEGASTSGSPTLTMSYPTFAPPCPPIPGSSMEQPVVLSDLSTVPPSPAALEQQHTQAATTTTDANETRLSAISGRSSVDLARGLEGGNTSMSSRRSGRGHHRHKSWADSVSYLQEEESGETRWVMERRRTAESGHVEIVEREVVEGVRTELAPGSPDCGIRVLVDVPTPRPSRRSLTRSSHATAYQRRRPRARGGAAQQAALVRTLVGRAGRASMRPQGPSRWCRCSTLDASLSRARSVPSPRPRPPVAATANAVAPVSFRFTRTSATQSSAAGTVPIAIPSPSPALERGFSAKDESRREAPISCWPARCCPRHRVYYCLSLLEVPREIYSAQPKRGRSRPVLQERYAQREPWSNPPATMDPAASPDRSPALDPDKLERKIGQPRDSGLLLPDHARNADGSSLRGGEDILALQDLDPALNMKMHLVNNAIDEIGWTPYHLKLFFLNGFGYAVDSMILLFQSIISQQSYREFGQTGYKNALTISVYCGMLAGAIFWGFTADIIGRKYAFNVSLFLCSVSCILAGAMPSWPTLGLFIALLGFGGGGNLIMDTTVFLEYLPSNKQWLLTFLACWWGFGQAITGFIGWGFLVPEKWNCPDVATCTRDNNWGWRYCLFTGGALVLAMSILRITVVRLRETPKYQLSMGDDAKLVETFQYLAQKYNRPCSLTLEKLEACGTIRAVQDKRSSLSWRQMSTHFGGLFSTKKIGISTLMIWLSWTLIGLAYPLFYVFLPAYIESRGLQFNRTQFETWRNYAIANISGIPGPMIAGFMCNTKLLGRKYTMVIGALITMSFFFAYTAVKTAAQDTAFTCLIACFLNIYYGTLYAYTPEVLPSAHRGTGNGIAVACNRIMGIVSAIVATFADTSTSAPLYVCAAIFIVAAVVAALFPFEPTAQGNEHKTPDGKDESVSKYNASPPAPKPEPGPMARRLEEATEEALLTGGTSGRRAVEDAGFSEELKEKLLDKIADSGFRKQHARAFAAASLRPSAGEGTRHIAAARPWTGHETTEDAVLRMLDDSKKPPKPGMRGKLQPPSVDMRLKRGPVQSPSQRVASARDRASTYADMQMRGLSEAEREEMRKGFRERFQPGARSMPISASGLAAMANERIENAIARGQFKDLPRGKEMERDPPADNPFIDTTEYLMNKIIQRQEIVPPWIEKQQELVKAARVFRERLRNDWKRHAARMIAARGGSLQDQMKRAEDHAAAERLHNLRRRSVDQTPVLTSSTDGPAMAKPPRQAPLPPPFRDTEWERAEAAYMKLSIENLNSIARSYNLMAPDLAKKPYFSLQRELAACFADVAPLVATEIKGRAAGGARRSGSALGTAAAGDGGIMGHLAGKDAVRIHVEAGEKAYGLKEWWRDLWKKD</sequence>
<keyword evidence="3" id="KW-0813">Transport</keyword>
<evidence type="ECO:0000256" key="2">
    <source>
        <dbReference type="ARBA" id="ARBA00008335"/>
    </source>
</evidence>
<dbReference type="OrthoDB" id="5408302at2759"/>
<proteinExistence type="inferred from homology"/>
<feature type="compositionally biased region" description="Low complexity" evidence="7">
    <location>
        <begin position="731"/>
        <end position="741"/>
    </location>
</feature>
<feature type="region of interest" description="Disordered" evidence="7">
    <location>
        <begin position="1415"/>
        <end position="1462"/>
    </location>
</feature>
<evidence type="ECO:0000256" key="6">
    <source>
        <dbReference type="ARBA" id="ARBA00023136"/>
    </source>
</evidence>
<dbReference type="CDD" id="cd17316">
    <property type="entry name" value="MFS_SV2_like"/>
    <property type="match status" value="1"/>
</dbReference>
<feature type="domain" description="Major facilitator superfamily (MFS) profile" evidence="9">
    <location>
        <begin position="1507"/>
        <end position="1957"/>
    </location>
</feature>
<dbReference type="InterPro" id="IPR011701">
    <property type="entry name" value="MFS"/>
</dbReference>
<feature type="region of interest" description="Disordered" evidence="7">
    <location>
        <begin position="1047"/>
        <end position="1086"/>
    </location>
</feature>
<dbReference type="Pfam" id="PF09350">
    <property type="entry name" value="DJC28_CD"/>
    <property type="match status" value="1"/>
</dbReference>
<feature type="region of interest" description="Disordered" evidence="7">
    <location>
        <begin position="708"/>
        <end position="793"/>
    </location>
</feature>
<evidence type="ECO:0000256" key="1">
    <source>
        <dbReference type="ARBA" id="ARBA00004141"/>
    </source>
</evidence>
<evidence type="ECO:0000256" key="7">
    <source>
        <dbReference type="SAM" id="MobiDB-lite"/>
    </source>
</evidence>
<dbReference type="InterPro" id="IPR036259">
    <property type="entry name" value="MFS_trans_sf"/>
</dbReference>
<feature type="transmembrane region" description="Helical" evidence="8">
    <location>
        <begin position="1777"/>
        <end position="1801"/>
    </location>
</feature>
<dbReference type="EMBL" id="NRSZ01000812">
    <property type="protein sequence ID" value="PNY25048.1"/>
    <property type="molecule type" value="Genomic_DNA"/>
</dbReference>
<dbReference type="FunFam" id="1.20.1250.20:FF:000171">
    <property type="entry name" value="MFS general substrate transporter"/>
    <property type="match status" value="1"/>
</dbReference>
<feature type="transmembrane region" description="Helical" evidence="8">
    <location>
        <begin position="1632"/>
        <end position="1655"/>
    </location>
</feature>
<feature type="region of interest" description="Disordered" evidence="7">
    <location>
        <begin position="510"/>
        <end position="532"/>
    </location>
</feature>
<dbReference type="PANTHER" id="PTHR39394">
    <property type="entry name" value="YALI0E31793P"/>
    <property type="match status" value="1"/>
</dbReference>
<comment type="subcellular location">
    <subcellularLocation>
        <location evidence="1">Membrane</location>
        <topology evidence="1">Multi-pass membrane protein</topology>
    </subcellularLocation>
</comment>
<feature type="region of interest" description="Disordered" evidence="7">
    <location>
        <begin position="235"/>
        <end position="308"/>
    </location>
</feature>
<evidence type="ECO:0000313" key="11">
    <source>
        <dbReference type="Proteomes" id="UP000236621"/>
    </source>
</evidence>
<feature type="compositionally biased region" description="Low complexity" evidence="7">
    <location>
        <begin position="1116"/>
        <end position="1132"/>
    </location>
</feature>
<keyword evidence="11" id="KW-1185">Reference proteome</keyword>
<feature type="compositionally biased region" description="Basic and acidic residues" evidence="7">
    <location>
        <begin position="339"/>
        <end position="356"/>
    </location>
</feature>
<dbReference type="InterPro" id="IPR018961">
    <property type="entry name" value="DnaJ_homolog_subfam-C_membr-28"/>
</dbReference>
<feature type="region of interest" description="Disordered" evidence="7">
    <location>
        <begin position="339"/>
        <end position="476"/>
    </location>
</feature>
<comment type="similarity">
    <text evidence="2">Belongs to the major facilitator superfamily.</text>
</comment>
<feature type="compositionally biased region" description="Polar residues" evidence="7">
    <location>
        <begin position="421"/>
        <end position="437"/>
    </location>
</feature>
<name>A0A2K3QBY4_9HYPO</name>
<feature type="compositionally biased region" description="Basic and acidic residues" evidence="7">
    <location>
        <begin position="164"/>
        <end position="174"/>
    </location>
</feature>
<feature type="transmembrane region" description="Helical" evidence="8">
    <location>
        <begin position="1871"/>
        <end position="1892"/>
    </location>
</feature>
<feature type="transmembrane region" description="Helical" evidence="8">
    <location>
        <begin position="1904"/>
        <end position="1927"/>
    </location>
</feature>
<feature type="transmembrane region" description="Helical" evidence="8">
    <location>
        <begin position="1846"/>
        <end position="1865"/>
    </location>
</feature>
<feature type="transmembrane region" description="Helical" evidence="8">
    <location>
        <begin position="1599"/>
        <end position="1625"/>
    </location>
</feature>
<feature type="region of interest" description="Disordered" evidence="7">
    <location>
        <begin position="825"/>
        <end position="864"/>
    </location>
</feature>
<protein>
    <recommendedName>
        <fullName evidence="9">Major facilitator superfamily (MFS) profile domain-containing protein</fullName>
    </recommendedName>
</protein>
<gene>
    <name evidence="10" type="ORF">TCAP_05010</name>
</gene>